<protein>
    <submittedName>
        <fullName evidence="2">Uncharacterized protein</fullName>
    </submittedName>
</protein>
<dbReference type="EMBL" id="JAACJM010000007">
    <property type="protein sequence ID" value="KAF5371654.1"/>
    <property type="molecule type" value="Genomic_DNA"/>
</dbReference>
<comment type="caution">
    <text evidence="2">The sequence shown here is derived from an EMBL/GenBank/DDBJ whole genome shotgun (WGS) entry which is preliminary data.</text>
</comment>
<evidence type="ECO:0000313" key="2">
    <source>
        <dbReference type="EMBL" id="KAF5371654.1"/>
    </source>
</evidence>
<reference evidence="2 3" key="1">
    <citation type="journal article" date="2020" name="ISME J.">
        <title>Uncovering the hidden diversity of litter-decomposition mechanisms in mushroom-forming fungi.</title>
        <authorList>
            <person name="Floudas D."/>
            <person name="Bentzer J."/>
            <person name="Ahren D."/>
            <person name="Johansson T."/>
            <person name="Persson P."/>
            <person name="Tunlid A."/>
        </authorList>
    </citation>
    <scope>NUCLEOTIDE SEQUENCE [LARGE SCALE GENOMIC DNA]</scope>
    <source>
        <strain evidence="2 3">CBS 291.85</strain>
    </source>
</reference>
<feature type="compositionally biased region" description="Acidic residues" evidence="1">
    <location>
        <begin position="500"/>
        <end position="510"/>
    </location>
</feature>
<feature type="compositionally biased region" description="Basic and acidic residues" evidence="1">
    <location>
        <begin position="532"/>
        <end position="548"/>
    </location>
</feature>
<accession>A0A8H5GVA7</accession>
<sequence length="843" mass="88713">MADNVNRFKMNAPDEQPETNMSFNKIIDADADADLDTGLPTLAVEIICEIISYFPTVYYPYVPDSPPPQPNPGQGPDPLSSPFPFPFDFPSTSSYPSTSTTTTPPSPLDPLLQRTHVLKALSETCRELRDKCRPLLWENVVCGFGAGPTRSNKSGSAERELVALIELLREKKDLGGSIHSLLLPLPPSTSPKTLHAFASLLVNDLVNLRTLQIVGVTSPEFAGILSTTSSSSSPPKDEADKVLDRPASLPSLTSLLIDSSGHQLLRFCPNLVKVYVTFYTFECSNVGGYLSSLASGFNPFLFPFGPGPGPGFDFAGTAGMGGMDGGAGAGLHGFGGHGGGMGAGVDVGGAPVGPGLNPHPPQPPAPAPRNARVRRLADEMGLTRIPSFAYAFANANAGLDPMGMGNPFGVGAGGVGQGGMAGRTRTGPRPILTKEELERRRLRQVQLSVVRCIRESRPSPSQSQFSSSRGQEGHSGGSTIEFFQVGNPGIEEDEEMWVVESDESDGDGDGQGEGAAAAATGGLGVGAGVGVQRDDENRTPSPMEKRKPVEGSLIKAIVEAMPNLRRFPRLYVHPETPASIIPYILTNLPHLTYIHFHSSDPLDARTIGFIGVLTGEMGARARQVHEDSNWSSGSYIGPRPHPRMRGYEYTHHGLRQPRCEIEMQYRENSMVLSISPPPSDHGHGGDSYDNAARARRTRGTGTGTTGGGGGVDLVHMVNPFSMIGMGGIGGAGLGGGLGGLGGPGPGLGLGGNPYPNPNPNPNPFAHTVPHLANIPNFVPAPVPLNPNIFAPTPTLPPVLVPALIPVPVSMPIPGFEVRLPLSSMSSSIRAHSTSREQSSSSSS</sequence>
<feature type="region of interest" description="Disordered" evidence="1">
    <location>
        <begin position="500"/>
        <end position="548"/>
    </location>
</feature>
<feature type="region of interest" description="Disordered" evidence="1">
    <location>
        <begin position="453"/>
        <end position="482"/>
    </location>
</feature>
<evidence type="ECO:0000313" key="3">
    <source>
        <dbReference type="Proteomes" id="UP000559256"/>
    </source>
</evidence>
<dbReference type="OrthoDB" id="3129795at2759"/>
<dbReference type="Proteomes" id="UP000559256">
    <property type="component" value="Unassembled WGS sequence"/>
</dbReference>
<proteinExistence type="predicted"/>
<gene>
    <name evidence="2" type="ORF">D9758_003557</name>
</gene>
<feature type="compositionally biased region" description="Low complexity" evidence="1">
    <location>
        <begin position="458"/>
        <end position="469"/>
    </location>
</feature>
<keyword evidence="3" id="KW-1185">Reference proteome</keyword>
<dbReference type="AlphaFoldDB" id="A0A8H5GVA7"/>
<organism evidence="2 3">
    <name type="scientific">Tetrapyrgos nigripes</name>
    <dbReference type="NCBI Taxonomy" id="182062"/>
    <lineage>
        <taxon>Eukaryota</taxon>
        <taxon>Fungi</taxon>
        <taxon>Dikarya</taxon>
        <taxon>Basidiomycota</taxon>
        <taxon>Agaricomycotina</taxon>
        <taxon>Agaricomycetes</taxon>
        <taxon>Agaricomycetidae</taxon>
        <taxon>Agaricales</taxon>
        <taxon>Marasmiineae</taxon>
        <taxon>Marasmiaceae</taxon>
        <taxon>Tetrapyrgos</taxon>
    </lineage>
</organism>
<name>A0A8H5GVA7_9AGAR</name>
<evidence type="ECO:0000256" key="1">
    <source>
        <dbReference type="SAM" id="MobiDB-lite"/>
    </source>
</evidence>